<dbReference type="PANTHER" id="PTHR21198:SF7">
    <property type="entry name" value="ASPARTATE-GLUTAMATE RACEMASE FAMILY"/>
    <property type="match status" value="1"/>
</dbReference>
<dbReference type="PROSITE" id="PS00924">
    <property type="entry name" value="ASP_GLU_RACEMASE_2"/>
    <property type="match status" value="1"/>
</dbReference>
<comment type="similarity">
    <text evidence="1">Belongs to the aspartate/glutamate racemases family.</text>
</comment>
<dbReference type="NCBIfam" id="TIGR00035">
    <property type="entry name" value="asp_race"/>
    <property type="match status" value="1"/>
</dbReference>
<organism evidence="3 4">
    <name type="scientific">Pseudidiomarina insulisalsae</name>
    <dbReference type="NCBI Taxonomy" id="575789"/>
    <lineage>
        <taxon>Bacteria</taxon>
        <taxon>Pseudomonadati</taxon>
        <taxon>Pseudomonadota</taxon>
        <taxon>Gammaproteobacteria</taxon>
        <taxon>Alteromonadales</taxon>
        <taxon>Idiomarinaceae</taxon>
        <taxon>Pseudidiomarina</taxon>
    </lineage>
</organism>
<evidence type="ECO:0000256" key="2">
    <source>
        <dbReference type="ARBA" id="ARBA00023235"/>
    </source>
</evidence>
<protein>
    <submittedName>
        <fullName evidence="3">Aspartate/glutamate racemase</fullName>
    </submittedName>
</protein>
<dbReference type="RefSeq" id="WP_126754926.1">
    <property type="nucleotide sequence ID" value="NZ_PIPY01000008.1"/>
</dbReference>
<gene>
    <name evidence="3" type="ORF">CWI71_08970</name>
</gene>
<dbReference type="InterPro" id="IPR001920">
    <property type="entry name" value="Asp/Glu_race"/>
</dbReference>
<dbReference type="InterPro" id="IPR033134">
    <property type="entry name" value="Asp/Glu_racemase_AS_2"/>
</dbReference>
<dbReference type="OrthoDB" id="9803739at2"/>
<evidence type="ECO:0000313" key="4">
    <source>
        <dbReference type="Proteomes" id="UP000288259"/>
    </source>
</evidence>
<keyword evidence="4" id="KW-1185">Reference proteome</keyword>
<dbReference type="SUPFAM" id="SSF53681">
    <property type="entry name" value="Aspartate/glutamate racemase"/>
    <property type="match status" value="2"/>
</dbReference>
<name>A0A432YF18_9GAMM</name>
<dbReference type="InterPro" id="IPR004380">
    <property type="entry name" value="Asp_race"/>
</dbReference>
<dbReference type="EMBL" id="PIPY01000008">
    <property type="protein sequence ID" value="RUO59539.1"/>
    <property type="molecule type" value="Genomic_DNA"/>
</dbReference>
<dbReference type="Pfam" id="PF01177">
    <property type="entry name" value="Asp_Glu_race"/>
    <property type="match status" value="1"/>
</dbReference>
<proteinExistence type="inferred from homology"/>
<comment type="caution">
    <text evidence="3">The sequence shown here is derived from an EMBL/GenBank/DDBJ whole genome shotgun (WGS) entry which is preliminary data.</text>
</comment>
<dbReference type="InterPro" id="IPR015942">
    <property type="entry name" value="Asp/Glu/hydantoin_racemase"/>
</dbReference>
<dbReference type="PROSITE" id="PS00923">
    <property type="entry name" value="ASP_GLU_RACEMASE_1"/>
    <property type="match status" value="1"/>
</dbReference>
<dbReference type="AlphaFoldDB" id="A0A432YF18"/>
<keyword evidence="2" id="KW-0413">Isomerase</keyword>
<sequence length="229" mass="24784">MKTIGLIGGMSWESTQSYYRQLNEQIRDQLGGLHSAKLVLYSVDFAEIEPLQQQGDWAAAAKILSQAATAVEAAGADFVLLCTNTMHKVAPEIEQAISIPLLHIVDATAAALKADGIRTVGLLGTRFTMEQAFYRERLEALGIDVIVPNQEQRQTIHDSIFQELCLGVTKTESKAAFLETIHDLSEKGAEAIILGCTEIGLLVTSDDTAIPLYDTTKIHVSAATTLALT</sequence>
<dbReference type="PANTHER" id="PTHR21198">
    <property type="entry name" value="GLUTAMATE RACEMASE"/>
    <property type="match status" value="1"/>
</dbReference>
<accession>A0A432YF18</accession>
<evidence type="ECO:0000256" key="1">
    <source>
        <dbReference type="ARBA" id="ARBA00007847"/>
    </source>
</evidence>
<dbReference type="Gene3D" id="3.40.50.1860">
    <property type="match status" value="2"/>
</dbReference>
<dbReference type="InterPro" id="IPR018187">
    <property type="entry name" value="Asp/Glu_racemase_AS_1"/>
</dbReference>
<reference evidence="4" key="1">
    <citation type="journal article" date="2018" name="Front. Microbiol.">
        <title>Genome-Based Analysis Reveals the Taxonomy and Diversity of the Family Idiomarinaceae.</title>
        <authorList>
            <person name="Liu Y."/>
            <person name="Lai Q."/>
            <person name="Shao Z."/>
        </authorList>
    </citation>
    <scope>NUCLEOTIDE SEQUENCE [LARGE SCALE GENOMIC DNA]</scope>
    <source>
        <strain evidence="4">CVS-6</strain>
    </source>
</reference>
<evidence type="ECO:0000313" key="3">
    <source>
        <dbReference type="EMBL" id="RUO59539.1"/>
    </source>
</evidence>
<dbReference type="Proteomes" id="UP000288259">
    <property type="component" value="Unassembled WGS sequence"/>
</dbReference>
<dbReference type="GO" id="GO:0047661">
    <property type="term" value="F:amino-acid racemase activity"/>
    <property type="evidence" value="ECO:0007669"/>
    <property type="project" value="InterPro"/>
</dbReference>